<organism evidence="6 7">
    <name type="scientific">Paenibacillus albus</name>
    <dbReference type="NCBI Taxonomy" id="2495582"/>
    <lineage>
        <taxon>Bacteria</taxon>
        <taxon>Bacillati</taxon>
        <taxon>Bacillota</taxon>
        <taxon>Bacilli</taxon>
        <taxon>Bacillales</taxon>
        <taxon>Paenibacillaceae</taxon>
        <taxon>Paenibacillus</taxon>
    </lineage>
</organism>
<protein>
    <submittedName>
        <fullName evidence="6">LysR family transcriptional regulator</fullName>
    </submittedName>
</protein>
<accession>A0A3Q8X3Q6</accession>
<evidence type="ECO:0000259" key="5">
    <source>
        <dbReference type="PROSITE" id="PS50931"/>
    </source>
</evidence>
<dbReference type="PROSITE" id="PS50931">
    <property type="entry name" value="HTH_LYSR"/>
    <property type="match status" value="1"/>
</dbReference>
<keyword evidence="2" id="KW-0805">Transcription regulation</keyword>
<dbReference type="RefSeq" id="WP_126013037.1">
    <property type="nucleotide sequence ID" value="NZ_CP034437.1"/>
</dbReference>
<dbReference type="EMBL" id="CP034437">
    <property type="protein sequence ID" value="AZN39054.1"/>
    <property type="molecule type" value="Genomic_DNA"/>
</dbReference>
<keyword evidence="7" id="KW-1185">Reference proteome</keyword>
<keyword evidence="4" id="KW-0804">Transcription</keyword>
<dbReference type="Pfam" id="PF00126">
    <property type="entry name" value="HTH_1"/>
    <property type="match status" value="1"/>
</dbReference>
<evidence type="ECO:0000313" key="6">
    <source>
        <dbReference type="EMBL" id="AZN39054.1"/>
    </source>
</evidence>
<comment type="similarity">
    <text evidence="1">Belongs to the LysR transcriptional regulatory family.</text>
</comment>
<proteinExistence type="inferred from homology"/>
<dbReference type="GO" id="GO:0003677">
    <property type="term" value="F:DNA binding"/>
    <property type="evidence" value="ECO:0007669"/>
    <property type="project" value="UniProtKB-KW"/>
</dbReference>
<dbReference type="CDD" id="cd05466">
    <property type="entry name" value="PBP2_LTTR_substrate"/>
    <property type="match status" value="1"/>
</dbReference>
<dbReference type="KEGG" id="palb:EJC50_04760"/>
<dbReference type="SUPFAM" id="SSF53850">
    <property type="entry name" value="Periplasmic binding protein-like II"/>
    <property type="match status" value="1"/>
</dbReference>
<keyword evidence="3" id="KW-0238">DNA-binding</keyword>
<dbReference type="Gene3D" id="1.10.10.10">
    <property type="entry name" value="Winged helix-like DNA-binding domain superfamily/Winged helix DNA-binding domain"/>
    <property type="match status" value="1"/>
</dbReference>
<dbReference type="GO" id="GO:0003700">
    <property type="term" value="F:DNA-binding transcription factor activity"/>
    <property type="evidence" value="ECO:0007669"/>
    <property type="project" value="InterPro"/>
</dbReference>
<dbReference type="AlphaFoldDB" id="A0A3Q8X3Q6"/>
<evidence type="ECO:0000256" key="3">
    <source>
        <dbReference type="ARBA" id="ARBA00023125"/>
    </source>
</evidence>
<gene>
    <name evidence="6" type="ORF">EJC50_04760</name>
</gene>
<dbReference type="OrthoDB" id="9803735at2"/>
<dbReference type="Proteomes" id="UP000272528">
    <property type="component" value="Chromosome"/>
</dbReference>
<evidence type="ECO:0000256" key="1">
    <source>
        <dbReference type="ARBA" id="ARBA00009437"/>
    </source>
</evidence>
<sequence length="296" mass="33149">MDIRQLKYFLTIAQEKQITRAAKLLHMEQPPLSRQLMLMEEELGAKLFERGHKELTLTAAGALLRDKAEALLFQLDETVNEVKELEAGVRGMLSIGAVVSCVSILPRPIQQFRGKYPFVTYKIAEGDHYSLGEMLNNRAIELVVSRLPFESDISPARLAVHSLPSDPYVALMPAAWAPPASDHAISIEELAEFDFITLKTDKTIRMHEHIVQEFRRKGLEPKLIGECSSVAIIMSLVAAGIGVSVFPKSVIASFPSDQVTMLELRDAHFESDVGIVWLKDHKLSRRAEHFIACFET</sequence>
<name>A0A3Q8X3Q6_9BACL</name>
<dbReference type="InterPro" id="IPR000847">
    <property type="entry name" value="LysR_HTH_N"/>
</dbReference>
<dbReference type="PRINTS" id="PR00039">
    <property type="entry name" value="HTHLYSR"/>
</dbReference>
<dbReference type="Gene3D" id="3.40.190.10">
    <property type="entry name" value="Periplasmic binding protein-like II"/>
    <property type="match status" value="2"/>
</dbReference>
<evidence type="ECO:0000313" key="7">
    <source>
        <dbReference type="Proteomes" id="UP000272528"/>
    </source>
</evidence>
<dbReference type="PANTHER" id="PTHR30419">
    <property type="entry name" value="HTH-TYPE TRANSCRIPTIONAL REGULATOR YBHD"/>
    <property type="match status" value="1"/>
</dbReference>
<dbReference type="InterPro" id="IPR050950">
    <property type="entry name" value="HTH-type_LysR_regulators"/>
</dbReference>
<evidence type="ECO:0000256" key="2">
    <source>
        <dbReference type="ARBA" id="ARBA00023015"/>
    </source>
</evidence>
<feature type="domain" description="HTH lysR-type" evidence="5">
    <location>
        <begin position="1"/>
        <end position="58"/>
    </location>
</feature>
<dbReference type="FunFam" id="1.10.10.10:FF:000001">
    <property type="entry name" value="LysR family transcriptional regulator"/>
    <property type="match status" value="1"/>
</dbReference>
<dbReference type="GO" id="GO:0005829">
    <property type="term" value="C:cytosol"/>
    <property type="evidence" value="ECO:0007669"/>
    <property type="project" value="TreeGrafter"/>
</dbReference>
<reference evidence="7" key="1">
    <citation type="submission" date="2018-12" db="EMBL/GenBank/DDBJ databases">
        <title>Genome sequence of Peanibacillus sp.</title>
        <authorList>
            <person name="Subramani G."/>
            <person name="Srinivasan S."/>
            <person name="Kim M.K."/>
        </authorList>
    </citation>
    <scope>NUCLEOTIDE SEQUENCE [LARGE SCALE GENOMIC DNA]</scope>
    <source>
        <strain evidence="7">18JY67-1</strain>
    </source>
</reference>
<dbReference type="InterPro" id="IPR036390">
    <property type="entry name" value="WH_DNA-bd_sf"/>
</dbReference>
<evidence type="ECO:0000256" key="4">
    <source>
        <dbReference type="ARBA" id="ARBA00023163"/>
    </source>
</evidence>
<dbReference type="Pfam" id="PF03466">
    <property type="entry name" value="LysR_substrate"/>
    <property type="match status" value="1"/>
</dbReference>
<dbReference type="SUPFAM" id="SSF46785">
    <property type="entry name" value="Winged helix' DNA-binding domain"/>
    <property type="match status" value="1"/>
</dbReference>
<dbReference type="InterPro" id="IPR005119">
    <property type="entry name" value="LysR_subst-bd"/>
</dbReference>
<dbReference type="PANTHER" id="PTHR30419:SF28">
    <property type="entry name" value="HTH-TYPE TRANSCRIPTIONAL REGULATOR BSDA"/>
    <property type="match status" value="1"/>
</dbReference>
<dbReference type="InterPro" id="IPR036388">
    <property type="entry name" value="WH-like_DNA-bd_sf"/>
</dbReference>